<name>A0A6S7AU71_9BURK</name>
<dbReference type="AlphaFoldDB" id="A0A6S7AU71"/>
<keyword evidence="3" id="KW-1185">Reference proteome</keyword>
<protein>
    <submittedName>
        <fullName evidence="2">Uncharacterized protein</fullName>
    </submittedName>
</protein>
<sequence length="336" mass="37748">MVHRHTQFVSLDRVLCEIADHTNLPDRVRLVTPDGMRQVTPDDLGALRDPCEKAARYSKAASLLNRDLQMTSAPLRPQWLDYRGGTGYPLPTGAAREDGMEFLREQAKWYWQWEEFDKSFHVRRMAAEPEIPSLNGGGLRMISLGNRWRTQGLTAADYARECPQQPVNTPRYLHLVVDVGFDLTDMVAFLDRVGIPRGPLSAPPSESVVEPSVPVSTEDVRIKVEAADPPPVGTKLIALLFYKFRHRGASEGGEERWKKTLSDPPAGLKSARVGKSSQGMGAMWDPVVVASWLHVKGNISLVLLDAVFERQASLKAWRTIWEREAERLRNRPDFTG</sequence>
<gene>
    <name evidence="2" type="ORF">LMG28138_00445</name>
</gene>
<accession>A0A6S7AU71</accession>
<dbReference type="EMBL" id="CADIKM010000002">
    <property type="protein sequence ID" value="CAB3778282.1"/>
    <property type="molecule type" value="Genomic_DNA"/>
</dbReference>
<dbReference type="Proteomes" id="UP000494115">
    <property type="component" value="Unassembled WGS sequence"/>
</dbReference>
<evidence type="ECO:0000313" key="2">
    <source>
        <dbReference type="EMBL" id="CAB3778282.1"/>
    </source>
</evidence>
<evidence type="ECO:0000313" key="3">
    <source>
        <dbReference type="Proteomes" id="UP000494115"/>
    </source>
</evidence>
<evidence type="ECO:0000256" key="1">
    <source>
        <dbReference type="SAM" id="MobiDB-lite"/>
    </source>
</evidence>
<organism evidence="2 3">
    <name type="scientific">Pararobbsia alpina</name>
    <dbReference type="NCBI Taxonomy" id="621374"/>
    <lineage>
        <taxon>Bacteria</taxon>
        <taxon>Pseudomonadati</taxon>
        <taxon>Pseudomonadota</taxon>
        <taxon>Betaproteobacteria</taxon>
        <taxon>Burkholderiales</taxon>
        <taxon>Burkholderiaceae</taxon>
        <taxon>Pararobbsia</taxon>
    </lineage>
</organism>
<reference evidence="2 3" key="1">
    <citation type="submission" date="2020-04" db="EMBL/GenBank/DDBJ databases">
        <authorList>
            <person name="De Canck E."/>
        </authorList>
    </citation>
    <scope>NUCLEOTIDE SEQUENCE [LARGE SCALE GENOMIC DNA]</scope>
    <source>
        <strain evidence="2 3">LMG 28138</strain>
    </source>
</reference>
<proteinExistence type="predicted"/>
<feature type="region of interest" description="Disordered" evidence="1">
    <location>
        <begin position="253"/>
        <end position="273"/>
    </location>
</feature>
<dbReference type="RefSeq" id="WP_175103017.1">
    <property type="nucleotide sequence ID" value="NZ_CADIKM010000002.1"/>
</dbReference>